<keyword evidence="2" id="KW-1185">Reference proteome</keyword>
<dbReference type="EMBL" id="BGPR01007048">
    <property type="protein sequence ID" value="GBN23856.1"/>
    <property type="molecule type" value="Genomic_DNA"/>
</dbReference>
<evidence type="ECO:0000313" key="1">
    <source>
        <dbReference type="EMBL" id="GBN23856.1"/>
    </source>
</evidence>
<proteinExistence type="predicted"/>
<name>A0A4Y2MDV5_ARAVE</name>
<gene>
    <name evidence="1" type="ORF">AVEN_25853_1</name>
</gene>
<accession>A0A4Y2MDV5</accession>
<organism evidence="1 2">
    <name type="scientific">Araneus ventricosus</name>
    <name type="common">Orbweaver spider</name>
    <name type="synonym">Epeira ventricosa</name>
    <dbReference type="NCBI Taxonomy" id="182803"/>
    <lineage>
        <taxon>Eukaryota</taxon>
        <taxon>Metazoa</taxon>
        <taxon>Ecdysozoa</taxon>
        <taxon>Arthropoda</taxon>
        <taxon>Chelicerata</taxon>
        <taxon>Arachnida</taxon>
        <taxon>Araneae</taxon>
        <taxon>Araneomorphae</taxon>
        <taxon>Entelegynae</taxon>
        <taxon>Araneoidea</taxon>
        <taxon>Araneidae</taxon>
        <taxon>Araneus</taxon>
    </lineage>
</organism>
<sequence length="104" mass="12157">MERRSHTMLDIHGQDTPRKFGRTATKLVGNAIRFFFFHRRGYGRMKRPSNLWNGDRTQCWAFTVRPLHANSVAPHLNPSSVRNSDENRYGTVGKLDFHLRSLFI</sequence>
<reference evidence="1 2" key="1">
    <citation type="journal article" date="2019" name="Sci. Rep.">
        <title>Orb-weaving spider Araneus ventricosus genome elucidates the spidroin gene catalogue.</title>
        <authorList>
            <person name="Kono N."/>
            <person name="Nakamura H."/>
            <person name="Ohtoshi R."/>
            <person name="Moran D.A.P."/>
            <person name="Shinohara A."/>
            <person name="Yoshida Y."/>
            <person name="Fujiwara M."/>
            <person name="Mori M."/>
            <person name="Tomita M."/>
            <person name="Arakawa K."/>
        </authorList>
    </citation>
    <scope>NUCLEOTIDE SEQUENCE [LARGE SCALE GENOMIC DNA]</scope>
</reference>
<protein>
    <submittedName>
        <fullName evidence="1">Uncharacterized protein</fullName>
    </submittedName>
</protein>
<evidence type="ECO:0000313" key="2">
    <source>
        <dbReference type="Proteomes" id="UP000499080"/>
    </source>
</evidence>
<dbReference type="AlphaFoldDB" id="A0A4Y2MDV5"/>
<comment type="caution">
    <text evidence="1">The sequence shown here is derived from an EMBL/GenBank/DDBJ whole genome shotgun (WGS) entry which is preliminary data.</text>
</comment>
<dbReference type="Proteomes" id="UP000499080">
    <property type="component" value="Unassembled WGS sequence"/>
</dbReference>